<sequence>MKPIALIAATSIAALAASFAIAQPQPIPPAGGDRDGPRSERSDRSETREQRRTEWREQRAERMQARMNERLAKLRTDMKLKPEQVPLFERVEAVIKKRAEDRRAGWSAMREQRESFRDADIMEKLDMMAGRQGERAARSKELADAVRPLWTTLSDEQKTVARRAVREAMAEGHDMMRRMHERFDERRGGHGHDDDDRGPRRWREDRGDRGDRRG</sequence>
<proteinExistence type="predicted"/>
<feature type="compositionally biased region" description="Basic and acidic residues" evidence="1">
    <location>
        <begin position="32"/>
        <end position="63"/>
    </location>
</feature>
<protein>
    <recommendedName>
        <fullName evidence="5">LTXXQ motif family protein</fullName>
    </recommendedName>
</protein>
<feature type="region of interest" description="Disordered" evidence="1">
    <location>
        <begin position="178"/>
        <end position="214"/>
    </location>
</feature>
<reference evidence="3 4" key="1">
    <citation type="submission" date="2015-07" db="EMBL/GenBank/DDBJ databases">
        <title>Whole genome sequencing of Bosea vaviloviae isolated from cave pool.</title>
        <authorList>
            <person name="Tan N.E.H."/>
            <person name="Lee Y.P."/>
            <person name="Gan H.M."/>
            <person name="Barton H."/>
            <person name="Savka M.A."/>
        </authorList>
    </citation>
    <scope>NUCLEOTIDE SEQUENCE [LARGE SCALE GENOMIC DNA]</scope>
    <source>
        <strain evidence="3 4">SD260</strain>
    </source>
</reference>
<dbReference type="PATRIC" id="fig|1526658.3.peg.5211"/>
<dbReference type="OrthoDB" id="8451554at2"/>
<dbReference type="Proteomes" id="UP000037822">
    <property type="component" value="Unassembled WGS sequence"/>
</dbReference>
<dbReference type="EMBL" id="LGSZ01000009">
    <property type="protein sequence ID" value="KPH83041.1"/>
    <property type="molecule type" value="Genomic_DNA"/>
</dbReference>
<feature type="region of interest" description="Disordered" evidence="1">
    <location>
        <begin position="21"/>
        <end position="63"/>
    </location>
</feature>
<keyword evidence="4" id="KW-1185">Reference proteome</keyword>
<evidence type="ECO:0000256" key="2">
    <source>
        <dbReference type="SAM" id="SignalP"/>
    </source>
</evidence>
<dbReference type="RefSeq" id="WP_054207260.1">
    <property type="nucleotide sequence ID" value="NZ_LGSZ01000009.1"/>
</dbReference>
<evidence type="ECO:0000256" key="1">
    <source>
        <dbReference type="SAM" id="MobiDB-lite"/>
    </source>
</evidence>
<organism evidence="3 4">
    <name type="scientific">Bosea vaviloviae</name>
    <dbReference type="NCBI Taxonomy" id="1526658"/>
    <lineage>
        <taxon>Bacteria</taxon>
        <taxon>Pseudomonadati</taxon>
        <taxon>Pseudomonadota</taxon>
        <taxon>Alphaproteobacteria</taxon>
        <taxon>Hyphomicrobiales</taxon>
        <taxon>Boseaceae</taxon>
        <taxon>Bosea</taxon>
    </lineage>
</organism>
<evidence type="ECO:0000313" key="3">
    <source>
        <dbReference type="EMBL" id="KPH83041.1"/>
    </source>
</evidence>
<comment type="caution">
    <text evidence="3">The sequence shown here is derived from an EMBL/GenBank/DDBJ whole genome shotgun (WGS) entry which is preliminary data.</text>
</comment>
<gene>
    <name evidence="3" type="ORF">AE618_01420</name>
</gene>
<evidence type="ECO:0008006" key="5">
    <source>
        <dbReference type="Google" id="ProtNLM"/>
    </source>
</evidence>
<feature type="signal peptide" evidence="2">
    <location>
        <begin position="1"/>
        <end position="22"/>
    </location>
</feature>
<feature type="chain" id="PRO_5005878484" description="LTXXQ motif family protein" evidence="2">
    <location>
        <begin position="23"/>
        <end position="214"/>
    </location>
</feature>
<dbReference type="GO" id="GO:0042597">
    <property type="term" value="C:periplasmic space"/>
    <property type="evidence" value="ECO:0007669"/>
    <property type="project" value="InterPro"/>
</dbReference>
<dbReference type="AlphaFoldDB" id="A0A0N1N3M5"/>
<accession>A0A0N1N3M5</accession>
<name>A0A0N1N3M5_9HYPH</name>
<evidence type="ECO:0000313" key="4">
    <source>
        <dbReference type="Proteomes" id="UP000037822"/>
    </source>
</evidence>
<keyword evidence="2" id="KW-0732">Signal</keyword>